<proteinExistence type="predicted"/>
<dbReference type="Proteomes" id="UP001320706">
    <property type="component" value="Unassembled WGS sequence"/>
</dbReference>
<dbReference type="EMBL" id="JAMKPW020000043">
    <property type="protein sequence ID" value="KAK8194417.1"/>
    <property type="molecule type" value="Genomic_DNA"/>
</dbReference>
<name>A0ACC3S4E6_9PEZI</name>
<keyword evidence="2" id="KW-1185">Reference proteome</keyword>
<organism evidence="1 2">
    <name type="scientific">Zalaria obscura</name>
    <dbReference type="NCBI Taxonomy" id="2024903"/>
    <lineage>
        <taxon>Eukaryota</taxon>
        <taxon>Fungi</taxon>
        <taxon>Dikarya</taxon>
        <taxon>Ascomycota</taxon>
        <taxon>Pezizomycotina</taxon>
        <taxon>Dothideomycetes</taxon>
        <taxon>Dothideomycetidae</taxon>
        <taxon>Dothideales</taxon>
        <taxon>Zalariaceae</taxon>
        <taxon>Zalaria</taxon>
    </lineage>
</organism>
<accession>A0ACC3S4E6</accession>
<protein>
    <submittedName>
        <fullName evidence="1">Uncharacterized protein</fullName>
    </submittedName>
</protein>
<gene>
    <name evidence="1" type="ORF">M8818_007608</name>
</gene>
<comment type="caution">
    <text evidence="1">The sequence shown here is derived from an EMBL/GenBank/DDBJ whole genome shotgun (WGS) entry which is preliminary data.</text>
</comment>
<evidence type="ECO:0000313" key="2">
    <source>
        <dbReference type="Proteomes" id="UP001320706"/>
    </source>
</evidence>
<sequence>MASVSNPPPQGIYVPVPTFFAAPSSKDFDVASPPLDLEAQTKHSLFLLNGGIQGLVILGSTGEAIHLTNKERVQLIKSQREELDKAGFKDRPVIAGTATQNIEDTLQQLEESKAAGAEYGMVLAPGYFASAASQQGIIKWFQAVADKSPIPVMIYHFPGVTNGLYIAPSTFETLAQHPNIVGCKLSHGDIPDHTLIASSPKIDPSHFVVFSGLGQNLLPVLTVGGQGAIDGLAGVFPKTVVRLFQLFQDSSAKGTTKKDLDEMRSLQFKICEGEKLVAKWGTVGIKEAVARTWGIGDKDSARLPLAGGFQGGEKEWDSWKEVYAGLKELEESL</sequence>
<evidence type="ECO:0000313" key="1">
    <source>
        <dbReference type="EMBL" id="KAK8194417.1"/>
    </source>
</evidence>
<reference evidence="1" key="1">
    <citation type="submission" date="2024-02" db="EMBL/GenBank/DDBJ databases">
        <title>Metagenome Assembled Genome of Zalaria obscura JY119.</title>
        <authorList>
            <person name="Vighnesh L."/>
            <person name="Jagadeeshwari U."/>
            <person name="Venkata Ramana C."/>
            <person name="Sasikala C."/>
        </authorList>
    </citation>
    <scope>NUCLEOTIDE SEQUENCE</scope>
    <source>
        <strain evidence="1">JY119</strain>
    </source>
</reference>